<dbReference type="EMBL" id="MU155350">
    <property type="protein sequence ID" value="KAF9475045.1"/>
    <property type="molecule type" value="Genomic_DNA"/>
</dbReference>
<keyword evidence="2" id="KW-1185">Reference proteome</keyword>
<name>A0A9P6CVS7_9AGAR</name>
<organism evidence="1 2">
    <name type="scientific">Pholiota conissans</name>
    <dbReference type="NCBI Taxonomy" id="109636"/>
    <lineage>
        <taxon>Eukaryota</taxon>
        <taxon>Fungi</taxon>
        <taxon>Dikarya</taxon>
        <taxon>Basidiomycota</taxon>
        <taxon>Agaricomycotina</taxon>
        <taxon>Agaricomycetes</taxon>
        <taxon>Agaricomycetidae</taxon>
        <taxon>Agaricales</taxon>
        <taxon>Agaricineae</taxon>
        <taxon>Strophariaceae</taxon>
        <taxon>Pholiota</taxon>
    </lineage>
</organism>
<sequence>MSGSPSEAREMLLGIGSRHDFLKRERPLVVVVDNCCQVREFILAGLGPDTIVILDVYHFIMRYASAVFGGMKNPYRAEVIADMRSAIVKVSAQPNRPASYWTKEEQEVKVIEAYNKWIMRGAWSNAASKIHEEQLKHVQKGCLARPSDLEHICMDGSRIEGSHKGWNSLQRAYPSGIEVYTGLGHDFFLRRNIRIASARIAAHRSVNYGDFIASLYGSHHVQLVNHTAALYNDLQQKGLSTAASKRPQAQSRAKPTIDAYPTLPKVAVRESMGLVKSDHSLSFGGHTKVEEIEFEITMPNLEDPEPELDEFDCEPTDDVESSDITLPNLPSTSSNIHAFYRFKTQQNPGAPASIQLPVVQPSKPQPNTGPGLLERLRRPVHLPSSLSAQGLTRSQLLFSMGTLIDPRALNVSTKEEFYLFMDMRSEFQWTTFGMTASKWASAAEEYNVWLESIGKEKSITTVKKNPRALADKLKNIEPHITNRLLKQDFRSNSSQTETFWRKHCTAVQALVTKVEDHTSRSPAICKRCKTIKYTTNKSTNHRKNCCADGVAVTLKPEPTPADDQTVVLPHALPVWPQPQGIFSDGKYFNPEQFLLTVRDLYERVVEQRTTSAATGSPSAVDFRLEDHAFSQMFTSRTRTVDGHTYFRLYHDLELNGTITSESLISTIEGHRYLRIDCLRPDSI</sequence>
<dbReference type="Proteomes" id="UP000807469">
    <property type="component" value="Unassembled WGS sequence"/>
</dbReference>
<gene>
    <name evidence="1" type="ORF">BDN70DRAFT_814702</name>
</gene>
<comment type="caution">
    <text evidence="1">The sequence shown here is derived from an EMBL/GenBank/DDBJ whole genome shotgun (WGS) entry which is preliminary data.</text>
</comment>
<protein>
    <recommendedName>
        <fullName evidence="3">Transposase</fullName>
    </recommendedName>
</protein>
<dbReference type="AlphaFoldDB" id="A0A9P6CVS7"/>
<evidence type="ECO:0008006" key="3">
    <source>
        <dbReference type="Google" id="ProtNLM"/>
    </source>
</evidence>
<evidence type="ECO:0000313" key="2">
    <source>
        <dbReference type="Proteomes" id="UP000807469"/>
    </source>
</evidence>
<evidence type="ECO:0000313" key="1">
    <source>
        <dbReference type="EMBL" id="KAF9475045.1"/>
    </source>
</evidence>
<accession>A0A9P6CVS7</accession>
<proteinExistence type="predicted"/>
<reference evidence="1" key="1">
    <citation type="submission" date="2020-11" db="EMBL/GenBank/DDBJ databases">
        <authorList>
            <consortium name="DOE Joint Genome Institute"/>
            <person name="Ahrendt S."/>
            <person name="Riley R."/>
            <person name="Andreopoulos W."/>
            <person name="Labutti K."/>
            <person name="Pangilinan J."/>
            <person name="Ruiz-Duenas F.J."/>
            <person name="Barrasa J.M."/>
            <person name="Sanchez-Garcia M."/>
            <person name="Camarero S."/>
            <person name="Miyauchi S."/>
            <person name="Serrano A."/>
            <person name="Linde D."/>
            <person name="Babiker R."/>
            <person name="Drula E."/>
            <person name="Ayuso-Fernandez I."/>
            <person name="Pacheco R."/>
            <person name="Padilla G."/>
            <person name="Ferreira P."/>
            <person name="Barriuso J."/>
            <person name="Kellner H."/>
            <person name="Castanera R."/>
            <person name="Alfaro M."/>
            <person name="Ramirez L."/>
            <person name="Pisabarro A.G."/>
            <person name="Kuo A."/>
            <person name="Tritt A."/>
            <person name="Lipzen A."/>
            <person name="He G."/>
            <person name="Yan M."/>
            <person name="Ng V."/>
            <person name="Cullen D."/>
            <person name="Martin F."/>
            <person name="Rosso M.-N."/>
            <person name="Henrissat B."/>
            <person name="Hibbett D."/>
            <person name="Martinez A.T."/>
            <person name="Grigoriev I.V."/>
        </authorList>
    </citation>
    <scope>NUCLEOTIDE SEQUENCE</scope>
    <source>
        <strain evidence="1">CIRM-BRFM 674</strain>
    </source>
</reference>
<dbReference type="OrthoDB" id="3260919at2759"/>